<evidence type="ECO:0000259" key="5">
    <source>
        <dbReference type="Pfam" id="PF00496"/>
    </source>
</evidence>
<feature type="region of interest" description="Disordered" evidence="4">
    <location>
        <begin position="41"/>
        <end position="68"/>
    </location>
</feature>
<evidence type="ECO:0000256" key="4">
    <source>
        <dbReference type="SAM" id="MobiDB-lite"/>
    </source>
</evidence>
<comment type="similarity">
    <text evidence="1">Belongs to the bacterial solute-binding protein 5 family.</text>
</comment>
<dbReference type="InterPro" id="IPR039424">
    <property type="entry name" value="SBP_5"/>
</dbReference>
<keyword evidence="7" id="KW-1185">Reference proteome</keyword>
<feature type="compositionally biased region" description="Polar residues" evidence="4">
    <location>
        <begin position="41"/>
        <end position="58"/>
    </location>
</feature>
<accession>A0ABW9QSD5</accession>
<dbReference type="PROSITE" id="PS51318">
    <property type="entry name" value="TAT"/>
    <property type="match status" value="1"/>
</dbReference>
<keyword evidence="3" id="KW-0732">Signal</keyword>
<dbReference type="InterPro" id="IPR019546">
    <property type="entry name" value="TAT_signal_bac_arc"/>
</dbReference>
<name>A0ABW9QSD5_9ACTN</name>
<sequence>MSGWSAPLSRRDLLKAAAAGGASVGAAALLSACGGINHPTTNGTSASAGGVTPTTVPTASGAPKRGGTLRAALAGGDSSDTLNPLALVNNVDFARSVQLFDPLVVIGPDGRPELQLATEITPNADATAWTIRLRPGVTFHNGKDLTADDVVYTFQQMLNPKHPAPTATQLTSVDLKGIRKLDNLTTLVPCLAPFATFVEVLAEPPGAAVIPVGFDVTRPVGTGPFMFESFTAGRQSTFTRNDHYWQGGLPYLDAVIITDFSDETSQVNALQADQADVIDLLSATSVATVKGGGGEVLISDGGAWTPFTMRVDKPPFNDVRVRQAMRLIVDRPQMRDIVFGGYGLLGNDVFAIVDPVYDSALPQRHQDLAQAKHLLKQAGHENLTITLQTGPIAAGATSMATVFAQQAKGAGVNVHLDTLTVTQYYGPNYLSWLFAQDFYYYNPYLPQVAISTLPNSPYNECHFNDPHYTSLYNEALRTVDGTKRMDIAHEMQTIDYEQGGYIIPFFAPTIDGYSKKVNGLRASKTGISLNSFGFKQLWFS</sequence>
<dbReference type="NCBIfam" id="TIGR01409">
    <property type="entry name" value="TAT_signal_seq"/>
    <property type="match status" value="1"/>
</dbReference>
<dbReference type="InterPro" id="IPR030678">
    <property type="entry name" value="Peptide/Ni-bd"/>
</dbReference>
<evidence type="ECO:0000256" key="3">
    <source>
        <dbReference type="ARBA" id="ARBA00022729"/>
    </source>
</evidence>
<evidence type="ECO:0000256" key="2">
    <source>
        <dbReference type="ARBA" id="ARBA00022448"/>
    </source>
</evidence>
<evidence type="ECO:0000256" key="1">
    <source>
        <dbReference type="ARBA" id="ARBA00005695"/>
    </source>
</evidence>
<proteinExistence type="inferred from homology"/>
<dbReference type="PANTHER" id="PTHR30290:SF9">
    <property type="entry name" value="OLIGOPEPTIDE-BINDING PROTEIN APPA"/>
    <property type="match status" value="1"/>
</dbReference>
<comment type="caution">
    <text evidence="6">The sequence shown here is derived from an EMBL/GenBank/DDBJ whole genome shotgun (WGS) entry which is preliminary data.</text>
</comment>
<organism evidence="6 7">
    <name type="scientific">Acidiferrimicrobium australe</name>
    <dbReference type="NCBI Taxonomy" id="2664430"/>
    <lineage>
        <taxon>Bacteria</taxon>
        <taxon>Bacillati</taxon>
        <taxon>Actinomycetota</taxon>
        <taxon>Acidimicrobiia</taxon>
        <taxon>Acidimicrobiales</taxon>
        <taxon>Acidimicrobiaceae</taxon>
        <taxon>Acidiferrimicrobium</taxon>
    </lineage>
</organism>
<dbReference type="Proteomes" id="UP000437736">
    <property type="component" value="Unassembled WGS sequence"/>
</dbReference>
<dbReference type="EMBL" id="WJHE01000324">
    <property type="protein sequence ID" value="MST32536.1"/>
    <property type="molecule type" value="Genomic_DNA"/>
</dbReference>
<evidence type="ECO:0000313" key="6">
    <source>
        <dbReference type="EMBL" id="MST32536.1"/>
    </source>
</evidence>
<dbReference type="InterPro" id="IPR000914">
    <property type="entry name" value="SBP_5_dom"/>
</dbReference>
<dbReference type="SUPFAM" id="SSF53850">
    <property type="entry name" value="Periplasmic binding protein-like II"/>
    <property type="match status" value="1"/>
</dbReference>
<keyword evidence="2" id="KW-0813">Transport</keyword>
<dbReference type="Gene3D" id="3.10.105.10">
    <property type="entry name" value="Dipeptide-binding Protein, Domain 3"/>
    <property type="match status" value="1"/>
</dbReference>
<protein>
    <submittedName>
        <fullName evidence="6">Twin-arginine translocation signal domain-containing protein</fullName>
    </submittedName>
</protein>
<dbReference type="Pfam" id="PF00496">
    <property type="entry name" value="SBP_bac_5"/>
    <property type="match status" value="1"/>
</dbReference>
<feature type="domain" description="Solute-binding protein family 5" evidence="5">
    <location>
        <begin position="112"/>
        <end position="425"/>
    </location>
</feature>
<dbReference type="PIRSF" id="PIRSF002741">
    <property type="entry name" value="MppA"/>
    <property type="match status" value="1"/>
</dbReference>
<dbReference type="PANTHER" id="PTHR30290">
    <property type="entry name" value="PERIPLASMIC BINDING COMPONENT OF ABC TRANSPORTER"/>
    <property type="match status" value="1"/>
</dbReference>
<reference evidence="6 7" key="1">
    <citation type="submission" date="2019-11" db="EMBL/GenBank/DDBJ databases">
        <title>Acidiferrimicrobium australis gen. nov., sp. nov., an acidophilic and obligately heterotrophic, member of the Actinobacteria that catalyses dissimilatory oxido- reduction of iron isolated from metal-rich acidic water in Chile.</title>
        <authorList>
            <person name="Gonzalez D."/>
            <person name="Huber K."/>
            <person name="Hedrich S."/>
            <person name="Rojas-Villalobos C."/>
            <person name="Quatrini R."/>
            <person name="Dinamarca M.A."/>
            <person name="Schwarz A."/>
            <person name="Canales C."/>
            <person name="Nancucheo I."/>
        </authorList>
    </citation>
    <scope>NUCLEOTIDE SEQUENCE [LARGE SCALE GENOMIC DNA]</scope>
    <source>
        <strain evidence="6 7">USS-CCA1</strain>
    </source>
</reference>
<dbReference type="Gene3D" id="3.40.190.10">
    <property type="entry name" value="Periplasmic binding protein-like II"/>
    <property type="match status" value="1"/>
</dbReference>
<gene>
    <name evidence="6" type="ORF">GHK86_07345</name>
</gene>
<evidence type="ECO:0000313" key="7">
    <source>
        <dbReference type="Proteomes" id="UP000437736"/>
    </source>
</evidence>
<dbReference type="InterPro" id="IPR006311">
    <property type="entry name" value="TAT_signal"/>
</dbReference>
<dbReference type="CDD" id="cd08503">
    <property type="entry name" value="PBP2_NikA_DppA_OppA_like_17"/>
    <property type="match status" value="1"/>
</dbReference>